<dbReference type="SUPFAM" id="SSF52743">
    <property type="entry name" value="Subtilisin-like"/>
    <property type="match status" value="1"/>
</dbReference>
<comment type="subcellular location">
    <subcellularLocation>
        <location evidence="1">Secreted</location>
    </subcellularLocation>
</comment>
<keyword evidence="5" id="KW-0732">Signal</keyword>
<dbReference type="Proteomes" id="UP000775213">
    <property type="component" value="Unassembled WGS sequence"/>
</dbReference>
<feature type="domain" description="PA" evidence="13">
    <location>
        <begin position="408"/>
        <end position="466"/>
    </location>
</feature>
<dbReference type="PROSITE" id="PS00137">
    <property type="entry name" value="SUBTILASE_HIS"/>
    <property type="match status" value="1"/>
</dbReference>
<dbReference type="EMBL" id="JAGFBR010000004">
    <property type="protein sequence ID" value="KAH0468590.1"/>
    <property type="molecule type" value="Genomic_DNA"/>
</dbReference>
<dbReference type="Gene3D" id="2.60.40.2310">
    <property type="match status" value="1"/>
</dbReference>
<dbReference type="InterPro" id="IPR015500">
    <property type="entry name" value="Peptidase_S8_subtilisin-rel"/>
</dbReference>
<dbReference type="PROSITE" id="PS00136">
    <property type="entry name" value="SUBTILASE_ASP"/>
    <property type="match status" value="1"/>
</dbReference>
<feature type="domain" description="Subtilisin-like protease fibronectin type-III" evidence="15">
    <location>
        <begin position="671"/>
        <end position="772"/>
    </location>
</feature>
<comment type="similarity">
    <text evidence="2 10 11">Belongs to the peptidase S8 family.</text>
</comment>
<keyword evidence="4 10" id="KW-0645">Protease</keyword>
<evidence type="ECO:0000256" key="2">
    <source>
        <dbReference type="ARBA" id="ARBA00011073"/>
    </source>
</evidence>
<evidence type="ECO:0000256" key="7">
    <source>
        <dbReference type="ARBA" id="ARBA00022825"/>
    </source>
</evidence>
<dbReference type="SUPFAM" id="SSF52025">
    <property type="entry name" value="PA domain"/>
    <property type="match status" value="1"/>
</dbReference>
<evidence type="ECO:0000256" key="8">
    <source>
        <dbReference type="ARBA" id="ARBA00023180"/>
    </source>
</evidence>
<evidence type="ECO:0000256" key="4">
    <source>
        <dbReference type="ARBA" id="ARBA00022670"/>
    </source>
</evidence>
<evidence type="ECO:0000256" key="3">
    <source>
        <dbReference type="ARBA" id="ARBA00022525"/>
    </source>
</evidence>
<comment type="caution">
    <text evidence="16">The sequence shown here is derived from an EMBL/GenBank/DDBJ whole genome shotgun (WGS) entry which is preliminary data.</text>
</comment>
<dbReference type="Gene3D" id="3.40.50.200">
    <property type="entry name" value="Peptidase S8/S53 domain"/>
    <property type="match status" value="1"/>
</dbReference>
<dbReference type="CDD" id="cd04852">
    <property type="entry name" value="Peptidases_S8_3"/>
    <property type="match status" value="1"/>
</dbReference>
<keyword evidence="17" id="KW-1185">Reference proteome</keyword>
<dbReference type="GO" id="GO:0005576">
    <property type="term" value="C:extracellular region"/>
    <property type="evidence" value="ECO:0007669"/>
    <property type="project" value="UniProtKB-SubCell"/>
</dbReference>
<dbReference type="InterPro" id="IPR036852">
    <property type="entry name" value="Peptidase_S8/S53_dom_sf"/>
</dbReference>
<dbReference type="GO" id="GO:0004252">
    <property type="term" value="F:serine-type endopeptidase activity"/>
    <property type="evidence" value="ECO:0007669"/>
    <property type="project" value="UniProtKB-UniRule"/>
</dbReference>
<keyword evidence="3" id="KW-0964">Secreted</keyword>
<feature type="domain" description="Peptidase S8/S53" evidence="12">
    <location>
        <begin position="161"/>
        <end position="597"/>
    </location>
</feature>
<dbReference type="InterPro" id="IPR003137">
    <property type="entry name" value="PA_domain"/>
</dbReference>
<dbReference type="InterPro" id="IPR045051">
    <property type="entry name" value="SBT"/>
</dbReference>
<dbReference type="InterPro" id="IPR010259">
    <property type="entry name" value="S8pro/Inhibitor_I9"/>
</dbReference>
<gene>
    <name evidence="16" type="ORF">IEQ34_003623</name>
</gene>
<feature type="active site" description="Charge relay system" evidence="9 10">
    <location>
        <position position="170"/>
    </location>
</feature>
<dbReference type="Pfam" id="PF05922">
    <property type="entry name" value="Inhibitor_I9"/>
    <property type="match status" value="1"/>
</dbReference>
<dbReference type="PROSITE" id="PS00138">
    <property type="entry name" value="SUBTILASE_SER"/>
    <property type="match status" value="1"/>
</dbReference>
<dbReference type="Pfam" id="PF17766">
    <property type="entry name" value="fn3_6"/>
    <property type="match status" value="1"/>
</dbReference>
<keyword evidence="6 10" id="KW-0378">Hydrolase</keyword>
<feature type="active site" description="Charge relay system" evidence="9 10">
    <location>
        <position position="557"/>
    </location>
</feature>
<dbReference type="AlphaFoldDB" id="A0AAV7HMR5"/>
<feature type="active site" description="Charge relay system" evidence="9 10">
    <location>
        <position position="229"/>
    </location>
</feature>
<proteinExistence type="inferred from homology"/>
<dbReference type="InterPro" id="IPR037045">
    <property type="entry name" value="S8pro/Inhibitor_I9_sf"/>
</dbReference>
<keyword evidence="8" id="KW-0325">Glycoprotein</keyword>
<dbReference type="GO" id="GO:0006508">
    <property type="term" value="P:proteolysis"/>
    <property type="evidence" value="ECO:0007669"/>
    <property type="project" value="UniProtKB-KW"/>
</dbReference>
<dbReference type="Gene3D" id="3.50.30.30">
    <property type="match status" value="1"/>
</dbReference>
<reference evidence="16 17" key="1">
    <citation type="journal article" date="2021" name="Hortic Res">
        <title>Chromosome-scale assembly of the Dendrobium chrysotoxum genome enhances the understanding of orchid evolution.</title>
        <authorList>
            <person name="Zhang Y."/>
            <person name="Zhang G.Q."/>
            <person name="Zhang D."/>
            <person name="Liu X.D."/>
            <person name="Xu X.Y."/>
            <person name="Sun W.H."/>
            <person name="Yu X."/>
            <person name="Zhu X."/>
            <person name="Wang Z.W."/>
            <person name="Zhao X."/>
            <person name="Zhong W.Y."/>
            <person name="Chen H."/>
            <person name="Yin W.L."/>
            <person name="Huang T."/>
            <person name="Niu S.C."/>
            <person name="Liu Z.J."/>
        </authorList>
    </citation>
    <scope>NUCLEOTIDE SEQUENCE [LARGE SCALE GENOMIC DNA]</scope>
    <source>
        <strain evidence="16">Lindl</strain>
    </source>
</reference>
<dbReference type="InterPro" id="IPR022398">
    <property type="entry name" value="Peptidase_S8_His-AS"/>
</dbReference>
<evidence type="ECO:0000256" key="5">
    <source>
        <dbReference type="ARBA" id="ARBA00022729"/>
    </source>
</evidence>
<dbReference type="InterPro" id="IPR041469">
    <property type="entry name" value="Subtilisin-like_FN3"/>
</dbReference>
<dbReference type="InterPro" id="IPR046450">
    <property type="entry name" value="PA_dom_sf"/>
</dbReference>
<evidence type="ECO:0000313" key="16">
    <source>
        <dbReference type="EMBL" id="KAH0468590.1"/>
    </source>
</evidence>
<evidence type="ECO:0000256" key="10">
    <source>
        <dbReference type="PROSITE-ProRule" id="PRU01240"/>
    </source>
</evidence>
<organism evidence="16 17">
    <name type="scientific">Dendrobium chrysotoxum</name>
    <name type="common">Orchid</name>
    <dbReference type="NCBI Taxonomy" id="161865"/>
    <lineage>
        <taxon>Eukaryota</taxon>
        <taxon>Viridiplantae</taxon>
        <taxon>Streptophyta</taxon>
        <taxon>Embryophyta</taxon>
        <taxon>Tracheophyta</taxon>
        <taxon>Spermatophyta</taxon>
        <taxon>Magnoliopsida</taxon>
        <taxon>Liliopsida</taxon>
        <taxon>Asparagales</taxon>
        <taxon>Orchidaceae</taxon>
        <taxon>Epidendroideae</taxon>
        <taxon>Malaxideae</taxon>
        <taxon>Dendrobiinae</taxon>
        <taxon>Dendrobium</taxon>
    </lineage>
</organism>
<dbReference type="CDD" id="cd02120">
    <property type="entry name" value="PA_subtilisin_like"/>
    <property type="match status" value="1"/>
</dbReference>
<evidence type="ECO:0000259" key="15">
    <source>
        <dbReference type="Pfam" id="PF17766"/>
    </source>
</evidence>
<evidence type="ECO:0000313" key="17">
    <source>
        <dbReference type="Proteomes" id="UP000775213"/>
    </source>
</evidence>
<dbReference type="InterPro" id="IPR034197">
    <property type="entry name" value="Peptidases_S8_3"/>
</dbReference>
<evidence type="ECO:0000259" key="14">
    <source>
        <dbReference type="Pfam" id="PF05922"/>
    </source>
</evidence>
<evidence type="ECO:0000256" key="6">
    <source>
        <dbReference type="ARBA" id="ARBA00022801"/>
    </source>
</evidence>
<evidence type="ECO:0000256" key="9">
    <source>
        <dbReference type="PIRSR" id="PIRSR615500-1"/>
    </source>
</evidence>
<dbReference type="PRINTS" id="PR00723">
    <property type="entry name" value="SUBTILISIN"/>
</dbReference>
<feature type="domain" description="Inhibitor I9" evidence="14">
    <location>
        <begin position="59"/>
        <end position="138"/>
    </location>
</feature>
<dbReference type="PROSITE" id="PS51892">
    <property type="entry name" value="SUBTILASE"/>
    <property type="match status" value="1"/>
</dbReference>
<accession>A0AAV7HMR5</accession>
<name>A0AAV7HMR5_DENCH</name>
<evidence type="ECO:0000259" key="13">
    <source>
        <dbReference type="Pfam" id="PF02225"/>
    </source>
</evidence>
<evidence type="ECO:0000256" key="1">
    <source>
        <dbReference type="ARBA" id="ARBA00004613"/>
    </source>
</evidence>
<dbReference type="InterPro" id="IPR023828">
    <property type="entry name" value="Peptidase_S8_Ser-AS"/>
</dbReference>
<sequence>MFLLFHDSLSRPLSQMEECSPTVLFLLIELLIPQLLLQSSNSQLLPIVDEVLGRHDTQVYIIDVERHEQHELLSDGDLESFHRSFLPNSTLDSGEPRLVYSYRHVLSGFAACLTPGELESVKSKPSFLHAPRDRRSQLATTYTPKYLGLNTYNAWGSSMMGQGLIIGIIDTGIKPRHPSFKDTNMLPQPPPTKWKGNRSDAGFPCNNKIIGAKAFYRGYHPPVEDTTGHGTHVAGIAAGNFVKDANILGMAKGDPASGMAPMAHLSIYQVCFFNEGCYGANTYAGIDQAIKDGVDIISMSIGGGYTDKLYEDSISRGSIAAIQHGIIPVTAAGNAGTVSHGAPWVLTVGASTTDRRIASIVELGDNRTFLGESAYQPTNWNSNDMWPLEYPGKYGDHNASFCLPSELANWNLRGKIVICEVGIIHDVKKGAAVYQAGAKGMILINQPSHGHTTSSRAHVLPASNVDHPTRLEILDYYFNNQPNAFASIHFRGTQFKFTPSPAVASFSSRRPSPMNGGIIKPDVLAPGVNILAASLTDVGPNPDPLVTHTFDFKSGTSMATPHVAGIVALVRSKHLGWTPSEIISAIMTTADDSTSGDLIVDDQSYKTAGIYATGAGMVNPTKAMEPGLVFGLTLNDYIAYLCGLGYSDLEVQYTIGKPMSCNGVQYLTASQLNYPSIVVNLTRLATSQTVGRTVKNVGDASEDYLAKITKPIGVTIYLSTYKLQFTRLDQEVSYNINFALKGAYPSQGSDMIRRGKIVWDSGKQVVTTPIAVRFT</sequence>
<dbReference type="Pfam" id="PF02225">
    <property type="entry name" value="PA"/>
    <property type="match status" value="1"/>
</dbReference>
<dbReference type="InterPro" id="IPR000209">
    <property type="entry name" value="Peptidase_S8/S53_dom"/>
</dbReference>
<dbReference type="Gene3D" id="3.30.70.80">
    <property type="entry name" value="Peptidase S8 propeptide/proteinase inhibitor I9"/>
    <property type="match status" value="1"/>
</dbReference>
<dbReference type="InterPro" id="IPR023827">
    <property type="entry name" value="Peptidase_S8_Asp-AS"/>
</dbReference>
<dbReference type="Pfam" id="PF00082">
    <property type="entry name" value="Peptidase_S8"/>
    <property type="match status" value="1"/>
</dbReference>
<keyword evidence="7 10" id="KW-0720">Serine protease</keyword>
<evidence type="ECO:0000259" key="12">
    <source>
        <dbReference type="Pfam" id="PF00082"/>
    </source>
</evidence>
<evidence type="ECO:0000256" key="11">
    <source>
        <dbReference type="RuleBase" id="RU003355"/>
    </source>
</evidence>
<dbReference type="PANTHER" id="PTHR10795">
    <property type="entry name" value="PROPROTEIN CONVERTASE SUBTILISIN/KEXIN"/>
    <property type="match status" value="1"/>
</dbReference>
<protein>
    <submittedName>
        <fullName evidence="16">Uncharacterized protein</fullName>
    </submittedName>
</protein>